<organism evidence="8">
    <name type="scientific">Angiostrongylus costaricensis</name>
    <name type="common">Nematode worm</name>
    <dbReference type="NCBI Taxonomy" id="334426"/>
    <lineage>
        <taxon>Eukaryota</taxon>
        <taxon>Metazoa</taxon>
        <taxon>Ecdysozoa</taxon>
        <taxon>Nematoda</taxon>
        <taxon>Chromadorea</taxon>
        <taxon>Rhabditida</taxon>
        <taxon>Rhabditina</taxon>
        <taxon>Rhabditomorpha</taxon>
        <taxon>Strongyloidea</taxon>
        <taxon>Metastrongylidae</taxon>
        <taxon>Angiostrongylus</taxon>
    </lineage>
</organism>
<dbReference type="GO" id="GO:0033290">
    <property type="term" value="C:eukaryotic 48S preinitiation complex"/>
    <property type="evidence" value="ECO:0007669"/>
    <property type="project" value="UniProtKB-UniRule"/>
</dbReference>
<sequence length="357" mass="40486">MAATITTITPPNVSYIQMDSLVIMKIVKHVDSLLTGLVSVEKDDSRLEITNCFPTARAEPILENDENATQLMCSKQPDFMVEEQAIKASQMYEELKQQEMLDMLRKFRNMNIDYELVGFYQAHPFGACFSQDLVDSMFDYQSNGPDGVVIIYDPVKTRQGQLCLRAYRLSVPALELCAKNDWSPDAVKAANLTYQTMFEELPIVIKSSHLVNVMMAELSLAPTKIADRSLEKSVRSMMANIDELNKSISAYGKYVNDRQRHDNIIYNLTQKRQAENEQRIARGEPPLSMDDIRKLKEPQLQTRNGMLDAMLSSCETQALADFCIKVTGENIAKLFLAEALADDKATNRERSQSFHTR</sequence>
<reference evidence="8" key="1">
    <citation type="submission" date="2016-04" db="UniProtKB">
        <authorList>
            <consortium name="WormBaseParasite"/>
        </authorList>
    </citation>
    <scope>IDENTIFICATION</scope>
</reference>
<dbReference type="Pfam" id="PF19445">
    <property type="entry name" value="eIF3h_C"/>
    <property type="match status" value="1"/>
</dbReference>
<evidence type="ECO:0000313" key="6">
    <source>
        <dbReference type="EMBL" id="VDM53525.1"/>
    </source>
</evidence>
<keyword evidence="3 4" id="KW-0648">Protein biosynthesis</keyword>
<dbReference type="Gene3D" id="3.40.140.10">
    <property type="entry name" value="Cytidine Deaminase, domain 2"/>
    <property type="match status" value="1"/>
</dbReference>
<evidence type="ECO:0000256" key="2">
    <source>
        <dbReference type="ARBA" id="ARBA00022540"/>
    </source>
</evidence>
<dbReference type="Proteomes" id="UP000267027">
    <property type="component" value="Unassembled WGS sequence"/>
</dbReference>
<name>A0A158PEF9_ANGCS</name>
<comment type="subcellular location">
    <subcellularLocation>
        <location evidence="4">Cytoplasm</location>
    </subcellularLocation>
</comment>
<evidence type="ECO:0000259" key="5">
    <source>
        <dbReference type="SMART" id="SM00232"/>
    </source>
</evidence>
<dbReference type="GO" id="GO:0016282">
    <property type="term" value="C:eukaryotic 43S preinitiation complex"/>
    <property type="evidence" value="ECO:0007669"/>
    <property type="project" value="UniProtKB-UniRule"/>
</dbReference>
<feature type="domain" description="JAB1/MPN/MOV34 metalloenzyme" evidence="5">
    <location>
        <begin position="15"/>
        <end position="172"/>
    </location>
</feature>
<comment type="similarity">
    <text evidence="4">Belongs to the eIF-3 subunit H family.</text>
</comment>
<dbReference type="GO" id="GO:0001732">
    <property type="term" value="P:formation of cytoplasmic translation initiation complex"/>
    <property type="evidence" value="ECO:0007669"/>
    <property type="project" value="UniProtKB-UniRule"/>
</dbReference>
<dbReference type="InterPro" id="IPR045810">
    <property type="entry name" value="eIF3h_C"/>
</dbReference>
<protein>
    <recommendedName>
        <fullName evidence="4">Eukaryotic translation initiation factor 3 subunit H</fullName>
        <shortName evidence="4">eIF3h</shortName>
    </recommendedName>
</protein>
<keyword evidence="1 4" id="KW-0963">Cytoplasm</keyword>
<dbReference type="GO" id="GO:0005852">
    <property type="term" value="C:eukaryotic translation initiation factor 3 complex"/>
    <property type="evidence" value="ECO:0007669"/>
    <property type="project" value="UniProtKB-UniRule"/>
</dbReference>
<evidence type="ECO:0000313" key="7">
    <source>
        <dbReference type="Proteomes" id="UP000267027"/>
    </source>
</evidence>
<dbReference type="OMA" id="WYQSTYF"/>
<dbReference type="InterPro" id="IPR050242">
    <property type="entry name" value="JAMM_MPN+_peptidase_M67A"/>
</dbReference>
<dbReference type="InterPro" id="IPR000555">
    <property type="entry name" value="JAMM/MPN+_dom"/>
</dbReference>
<evidence type="ECO:0000256" key="1">
    <source>
        <dbReference type="ARBA" id="ARBA00022490"/>
    </source>
</evidence>
<dbReference type="GO" id="GO:0003743">
    <property type="term" value="F:translation initiation factor activity"/>
    <property type="evidence" value="ECO:0007669"/>
    <property type="project" value="UniProtKB-UniRule"/>
</dbReference>
<dbReference type="CDD" id="cd08065">
    <property type="entry name" value="MPN_eIF3h"/>
    <property type="match status" value="1"/>
</dbReference>
<dbReference type="WBParaSite" id="ACOC_0000193901-mRNA-1">
    <property type="protein sequence ID" value="ACOC_0000193901-mRNA-1"/>
    <property type="gene ID" value="ACOC_0000193901"/>
</dbReference>
<dbReference type="Pfam" id="PF01398">
    <property type="entry name" value="JAB"/>
    <property type="match status" value="1"/>
</dbReference>
<evidence type="ECO:0000313" key="8">
    <source>
        <dbReference type="WBParaSite" id="ACOC_0000193901-mRNA-1"/>
    </source>
</evidence>
<dbReference type="SMART" id="SM00232">
    <property type="entry name" value="JAB_MPN"/>
    <property type="match status" value="1"/>
</dbReference>
<accession>A0A158PEF9</accession>
<evidence type="ECO:0000256" key="4">
    <source>
        <dbReference type="HAMAP-Rule" id="MF_03007"/>
    </source>
</evidence>
<dbReference type="PANTHER" id="PTHR10410">
    <property type="entry name" value="EUKARYOTIC TRANSLATION INITIATION FACTOR 3 -RELATED"/>
    <property type="match status" value="1"/>
</dbReference>
<dbReference type="GO" id="GO:0008237">
    <property type="term" value="F:metallopeptidase activity"/>
    <property type="evidence" value="ECO:0007669"/>
    <property type="project" value="InterPro"/>
</dbReference>
<proteinExistence type="inferred from homology"/>
<dbReference type="STRING" id="334426.A0A158PEF9"/>
<comment type="subunit">
    <text evidence="4">Component of the eukaryotic translation initiation factor 3 (eIF-3) complex.</text>
</comment>
<keyword evidence="2 4" id="KW-0396">Initiation factor</keyword>
<gene>
    <name evidence="6" type="ORF">ACOC_LOCUS1940</name>
</gene>
<reference evidence="6 7" key="2">
    <citation type="submission" date="2018-11" db="EMBL/GenBank/DDBJ databases">
        <authorList>
            <consortium name="Pathogen Informatics"/>
        </authorList>
    </citation>
    <scope>NUCLEOTIDE SEQUENCE [LARGE SCALE GENOMIC DNA]</scope>
    <source>
        <strain evidence="6 7">Costa Rica</strain>
    </source>
</reference>
<dbReference type="EMBL" id="UYYA01000328">
    <property type="protein sequence ID" value="VDM53525.1"/>
    <property type="molecule type" value="Genomic_DNA"/>
</dbReference>
<dbReference type="OrthoDB" id="10265695at2759"/>
<keyword evidence="7" id="KW-1185">Reference proteome</keyword>
<dbReference type="AlphaFoldDB" id="A0A158PEF9"/>
<evidence type="ECO:0000256" key="3">
    <source>
        <dbReference type="ARBA" id="ARBA00022917"/>
    </source>
</evidence>
<dbReference type="InterPro" id="IPR027524">
    <property type="entry name" value="eIF3h"/>
</dbReference>
<dbReference type="HAMAP" id="MF_03007">
    <property type="entry name" value="eIF3h"/>
    <property type="match status" value="1"/>
</dbReference>
<comment type="function">
    <text evidence="4">Component of the eukaryotic translation initiation factor 3 (eIF-3) complex, which is involved in protein synthesis of a specialized repertoire of mRNAs and, together with other initiation factors, stimulates binding of mRNA and methionyl-tRNAi to the 40S ribosome. The eIF-3 complex specifically targets and initiates translation of a subset of mRNAs involved in cell proliferation.</text>
</comment>